<feature type="domain" description="Glycosyl hydrolase family 32 N-terminal" evidence="6">
    <location>
        <begin position="36"/>
        <end position="338"/>
    </location>
</feature>
<name>A0A494W0E0_9SPHI</name>
<dbReference type="Pfam" id="PF08244">
    <property type="entry name" value="Glyco_hydro_32C"/>
    <property type="match status" value="1"/>
</dbReference>
<dbReference type="EMBL" id="CP032869">
    <property type="protein sequence ID" value="AYL96722.1"/>
    <property type="molecule type" value="Genomic_DNA"/>
</dbReference>
<dbReference type="InterPro" id="IPR023296">
    <property type="entry name" value="Glyco_hydro_beta-prop_sf"/>
</dbReference>
<dbReference type="InterPro" id="IPR013148">
    <property type="entry name" value="Glyco_hydro_32_N"/>
</dbReference>
<evidence type="ECO:0000256" key="1">
    <source>
        <dbReference type="ARBA" id="ARBA00009902"/>
    </source>
</evidence>
<dbReference type="Gene3D" id="2.60.120.560">
    <property type="entry name" value="Exo-inulinase, domain 1"/>
    <property type="match status" value="1"/>
</dbReference>
<organism evidence="8 9">
    <name type="scientific">Mucilaginibacter celer</name>
    <dbReference type="NCBI Taxonomy" id="2305508"/>
    <lineage>
        <taxon>Bacteria</taxon>
        <taxon>Pseudomonadati</taxon>
        <taxon>Bacteroidota</taxon>
        <taxon>Sphingobacteriia</taxon>
        <taxon>Sphingobacteriales</taxon>
        <taxon>Sphingobacteriaceae</taxon>
        <taxon>Mucilaginibacter</taxon>
    </lineage>
</organism>
<evidence type="ECO:0000313" key="9">
    <source>
        <dbReference type="Proteomes" id="UP000270046"/>
    </source>
</evidence>
<dbReference type="GO" id="GO:0005737">
    <property type="term" value="C:cytoplasm"/>
    <property type="evidence" value="ECO:0007669"/>
    <property type="project" value="TreeGrafter"/>
</dbReference>
<keyword evidence="3 4" id="KW-0326">Glycosidase</keyword>
<dbReference type="GO" id="GO:0005987">
    <property type="term" value="P:sucrose catabolic process"/>
    <property type="evidence" value="ECO:0007669"/>
    <property type="project" value="TreeGrafter"/>
</dbReference>
<dbReference type="CDD" id="cd18622">
    <property type="entry name" value="GH32_Inu-like"/>
    <property type="match status" value="1"/>
</dbReference>
<gene>
    <name evidence="8" type="ORF">HYN43_016065</name>
</gene>
<evidence type="ECO:0000256" key="3">
    <source>
        <dbReference type="ARBA" id="ARBA00023295"/>
    </source>
</evidence>
<dbReference type="Proteomes" id="UP000270046">
    <property type="component" value="Chromosome"/>
</dbReference>
<accession>A0A494W0E0</accession>
<dbReference type="Pfam" id="PF00251">
    <property type="entry name" value="Glyco_hydro_32N"/>
    <property type="match status" value="1"/>
</dbReference>
<dbReference type="OrthoDB" id="9759709at2"/>
<proteinExistence type="inferred from homology"/>
<dbReference type="SUPFAM" id="SSF75005">
    <property type="entry name" value="Arabinanase/levansucrase/invertase"/>
    <property type="match status" value="1"/>
</dbReference>
<comment type="similarity">
    <text evidence="1 4">Belongs to the glycosyl hydrolase 32 family.</text>
</comment>
<protein>
    <submittedName>
        <fullName evidence="8">Glycoside hydrolase family 32 protein</fullName>
    </submittedName>
</protein>
<keyword evidence="9" id="KW-1185">Reference proteome</keyword>
<dbReference type="GO" id="GO:0004575">
    <property type="term" value="F:sucrose alpha-glucosidase activity"/>
    <property type="evidence" value="ECO:0007669"/>
    <property type="project" value="TreeGrafter"/>
</dbReference>
<keyword evidence="5" id="KW-0732">Signal</keyword>
<evidence type="ECO:0000256" key="5">
    <source>
        <dbReference type="SAM" id="SignalP"/>
    </source>
</evidence>
<evidence type="ECO:0000259" key="7">
    <source>
        <dbReference type="Pfam" id="PF08244"/>
    </source>
</evidence>
<reference evidence="8 9" key="1">
    <citation type="submission" date="2018-10" db="EMBL/GenBank/DDBJ databases">
        <title>Genome sequencing of Mucilaginibacter sp. HYN0043.</title>
        <authorList>
            <person name="Kim M."/>
            <person name="Yi H."/>
        </authorList>
    </citation>
    <scope>NUCLEOTIDE SEQUENCE [LARGE SCALE GENOMIC DNA]</scope>
    <source>
        <strain evidence="8 9">HYN0043</strain>
    </source>
</reference>
<dbReference type="RefSeq" id="WP_119410315.1">
    <property type="nucleotide sequence ID" value="NZ_CP032869.1"/>
</dbReference>
<evidence type="ECO:0000256" key="2">
    <source>
        <dbReference type="ARBA" id="ARBA00022801"/>
    </source>
</evidence>
<evidence type="ECO:0000259" key="6">
    <source>
        <dbReference type="Pfam" id="PF00251"/>
    </source>
</evidence>
<keyword evidence="2 4" id="KW-0378">Hydrolase</keyword>
<sequence length="507" mass="56667">MNKAKSIYLALMALTCNAFAQDKAPVPTPHWRPAYHFTPAKNWTNDPNGLIFLNGEFNLYYQHNPFENKWGHMSWGHATSKDLISWKHLPVAIPEVISHDTTTWIYSGSAVLDVKNTSGFGINGKPPLVAVFTADQPNQKKESQFIAYSNDGGLSFKQYAKNPVIDLHMRDFRDPNVFWYEPTKQWVMTVSMVDDHMVRFYGSKNLKDWTKLSDFGPAGYTKNGWECPSLLPLVVDGDQKNIKWVLFVSLGGEHGPLIQYFVGDFDGTTFTSITDKSKVMKVDYGDAFYAAIAWRDAPENKKILLGWLQNGRQETYPWKGQMSIPHDLSLKTTDEGLVLNQLPSVFVTRSLSKYANGKPIEKKNVAVTDKGLKLPTNSNAYWIDAEIDLKNAKKAGLNVVEKPGTDKKVRVGYDIEKQELFVDCTTSEKNNKSPENLLQTAPMNITGGVLKIKVLVDGSSLEVFGNDGEKVISTMIYPDQDATGVSAFADGEAVIKSLKMWGLKGKS</sequence>
<evidence type="ECO:0000256" key="4">
    <source>
        <dbReference type="RuleBase" id="RU362110"/>
    </source>
</evidence>
<dbReference type="InterPro" id="IPR013320">
    <property type="entry name" value="ConA-like_dom_sf"/>
</dbReference>
<dbReference type="PANTHER" id="PTHR42800:SF1">
    <property type="entry name" value="EXOINULINASE INUD (AFU_ORTHOLOGUE AFUA_5G00480)"/>
    <property type="match status" value="1"/>
</dbReference>
<dbReference type="SUPFAM" id="SSF49899">
    <property type="entry name" value="Concanavalin A-like lectins/glucanases"/>
    <property type="match status" value="1"/>
</dbReference>
<dbReference type="AlphaFoldDB" id="A0A494W0E0"/>
<feature type="signal peptide" evidence="5">
    <location>
        <begin position="1"/>
        <end position="20"/>
    </location>
</feature>
<dbReference type="InterPro" id="IPR001362">
    <property type="entry name" value="Glyco_hydro_32"/>
</dbReference>
<dbReference type="InterPro" id="IPR013189">
    <property type="entry name" value="Glyco_hydro_32_C"/>
</dbReference>
<feature type="domain" description="Glycosyl hydrolase family 32 C-terminal" evidence="7">
    <location>
        <begin position="363"/>
        <end position="501"/>
    </location>
</feature>
<dbReference type="PANTHER" id="PTHR42800">
    <property type="entry name" value="EXOINULINASE INUD (AFU_ORTHOLOGUE AFUA_5G00480)"/>
    <property type="match status" value="1"/>
</dbReference>
<dbReference type="Gene3D" id="2.115.10.20">
    <property type="entry name" value="Glycosyl hydrolase domain, family 43"/>
    <property type="match status" value="1"/>
</dbReference>
<evidence type="ECO:0000313" key="8">
    <source>
        <dbReference type="EMBL" id="AYL96722.1"/>
    </source>
</evidence>
<feature type="chain" id="PRO_5019859285" evidence="5">
    <location>
        <begin position="21"/>
        <end position="507"/>
    </location>
</feature>
<dbReference type="SMART" id="SM00640">
    <property type="entry name" value="Glyco_32"/>
    <property type="match status" value="1"/>
</dbReference>
<dbReference type="KEGG" id="muh:HYN43_016065"/>